<proteinExistence type="predicted"/>
<comment type="caution">
    <text evidence="2">The sequence shown here is derived from an EMBL/GenBank/DDBJ whole genome shotgun (WGS) entry which is preliminary data.</text>
</comment>
<feature type="domain" description="Peptidase M24" evidence="1">
    <location>
        <begin position="181"/>
        <end position="366"/>
    </location>
</feature>
<dbReference type="Gene3D" id="3.40.350.10">
    <property type="entry name" value="Creatinase/prolidase N-terminal domain"/>
    <property type="match status" value="1"/>
</dbReference>
<evidence type="ECO:0000313" key="3">
    <source>
        <dbReference type="Proteomes" id="UP000566813"/>
    </source>
</evidence>
<sequence>MVDIAERICNPPSRQELERRWALVREVLREHRCEALIIQAANNVNGTGGHFRWLTGVPVPSSYPQTVIFPADGLATVVMHGGFGERAQLDDRDVSAPGVGLRLFAPSFPGVDYCGPLDAQLVLSELRKAGYRRVGIVAAHNWYASMATGLFGAADAPEFVDLTPPIDVLKAWKSPEEIGFLRQTAAMQDAILAGVAERIKPGVKEFEVMAYAQYLGQTMGSEGGYFLGSSAPPGEPMSFRRRGEQGRELREGDVFYVQCENSGPGGLFTHVGRYFVLGKAPQLLQDMFGLALEAQDFTMTLLEPGRACAGIFDEYNAWMESRGQQPERRVHCHGQGYDVVEAPLIRQDETMVLGANTNIGFHPAITSGKQLFTCCDNIFVGEGGAIERLHKTPRAIVELN</sequence>
<dbReference type="Pfam" id="PF00557">
    <property type="entry name" value="Peptidase_M24"/>
    <property type="match status" value="1"/>
</dbReference>
<dbReference type="AlphaFoldDB" id="A0A7X1KMV5"/>
<protein>
    <submittedName>
        <fullName evidence="2">M24 family metallopeptidase</fullName>
    </submittedName>
</protein>
<dbReference type="SUPFAM" id="SSF53092">
    <property type="entry name" value="Creatinase/prolidase N-terminal domain"/>
    <property type="match status" value="1"/>
</dbReference>
<dbReference type="PANTHER" id="PTHR46112">
    <property type="entry name" value="AMINOPEPTIDASE"/>
    <property type="match status" value="1"/>
</dbReference>
<keyword evidence="3" id="KW-1185">Reference proteome</keyword>
<dbReference type="InterPro" id="IPR029149">
    <property type="entry name" value="Creatin/AminoP/Spt16_N"/>
</dbReference>
<reference evidence="2 3" key="1">
    <citation type="submission" date="2020-08" db="EMBL/GenBank/DDBJ databases">
        <title>The genome sequence of type strain Novosphingobium flavum NBRC 111647.</title>
        <authorList>
            <person name="Liu Y."/>
        </authorList>
    </citation>
    <scope>NUCLEOTIDE SEQUENCE [LARGE SCALE GENOMIC DNA]</scope>
    <source>
        <strain evidence="2 3">NBRC 111647</strain>
    </source>
</reference>
<dbReference type="SUPFAM" id="SSF55920">
    <property type="entry name" value="Creatinase/aminopeptidase"/>
    <property type="match status" value="1"/>
</dbReference>
<name>A0A7X1KMV5_9SPHN</name>
<dbReference type="EMBL" id="JACLAW010000013">
    <property type="protein sequence ID" value="MBC2667002.1"/>
    <property type="molecule type" value="Genomic_DNA"/>
</dbReference>
<evidence type="ECO:0000313" key="2">
    <source>
        <dbReference type="EMBL" id="MBC2667002.1"/>
    </source>
</evidence>
<dbReference type="Proteomes" id="UP000566813">
    <property type="component" value="Unassembled WGS sequence"/>
</dbReference>
<dbReference type="PANTHER" id="PTHR46112:SF2">
    <property type="entry name" value="XAA-PRO AMINOPEPTIDASE P-RELATED"/>
    <property type="match status" value="1"/>
</dbReference>
<dbReference type="InterPro" id="IPR036005">
    <property type="entry name" value="Creatinase/aminopeptidase-like"/>
</dbReference>
<dbReference type="InterPro" id="IPR000994">
    <property type="entry name" value="Pept_M24"/>
</dbReference>
<evidence type="ECO:0000259" key="1">
    <source>
        <dbReference type="Pfam" id="PF00557"/>
    </source>
</evidence>
<dbReference type="InterPro" id="IPR050659">
    <property type="entry name" value="Peptidase_M24B"/>
</dbReference>
<dbReference type="RefSeq" id="WP_185665297.1">
    <property type="nucleotide sequence ID" value="NZ_JACLAW010000013.1"/>
</dbReference>
<dbReference type="CDD" id="cd01066">
    <property type="entry name" value="APP_MetAP"/>
    <property type="match status" value="1"/>
</dbReference>
<gene>
    <name evidence="2" type="ORF">H7F51_15905</name>
</gene>
<accession>A0A7X1KMV5</accession>
<dbReference type="Gene3D" id="3.90.230.10">
    <property type="entry name" value="Creatinase/methionine aminopeptidase superfamily"/>
    <property type="match status" value="1"/>
</dbReference>
<organism evidence="2 3">
    <name type="scientific">Novosphingobium flavum</name>
    <dbReference type="NCBI Taxonomy" id="1778672"/>
    <lineage>
        <taxon>Bacteria</taxon>
        <taxon>Pseudomonadati</taxon>
        <taxon>Pseudomonadota</taxon>
        <taxon>Alphaproteobacteria</taxon>
        <taxon>Sphingomonadales</taxon>
        <taxon>Sphingomonadaceae</taxon>
        <taxon>Novosphingobium</taxon>
    </lineage>
</organism>